<gene>
    <name evidence="1" type="ORF">DJ019_17390</name>
</gene>
<name>A0A328B7Z8_9CAUL</name>
<dbReference type="EMBL" id="QFYS01000009">
    <property type="protein sequence ID" value="RAK63047.1"/>
    <property type="molecule type" value="Genomic_DNA"/>
</dbReference>
<sequence>MLAIAADGTLTGHFREQLGSRPVRECAFFLSGRDGQVVAWSAGEAGVIRGRLTPDGAGVTLTLAQVRDLPGCASVLSPDAGDGLRLERTQGGDWRGLAVVAAPRARLYPSATASRSTAYVVAGDVLAVSSGREGRLQVTYVNEEGLALRMWIDAALIEAVRPRAQP</sequence>
<accession>A0A328B7Z8</accession>
<evidence type="ECO:0000313" key="2">
    <source>
        <dbReference type="Proteomes" id="UP000249524"/>
    </source>
</evidence>
<proteinExistence type="predicted"/>
<reference evidence="1 2" key="1">
    <citation type="submission" date="2018-05" db="EMBL/GenBank/DDBJ databases">
        <authorList>
            <person name="Lanie J.A."/>
            <person name="Ng W.-L."/>
            <person name="Kazmierczak K.M."/>
            <person name="Andrzejewski T.M."/>
            <person name="Davidsen T.M."/>
            <person name="Wayne K.J."/>
            <person name="Tettelin H."/>
            <person name="Glass J.I."/>
            <person name="Rusch D."/>
            <person name="Podicherti R."/>
            <person name="Tsui H.-C.T."/>
            <person name="Winkler M.E."/>
        </authorList>
    </citation>
    <scope>NUCLEOTIDE SEQUENCE [LARGE SCALE GENOMIC DNA]</scope>
    <source>
        <strain evidence="1 2">BUT-10</strain>
    </source>
</reference>
<dbReference type="AlphaFoldDB" id="A0A328B7Z8"/>
<keyword evidence="2" id="KW-1185">Reference proteome</keyword>
<comment type="caution">
    <text evidence="1">The sequence shown here is derived from an EMBL/GenBank/DDBJ whole genome shotgun (WGS) entry which is preliminary data.</text>
</comment>
<protein>
    <submittedName>
        <fullName evidence="1">Uncharacterized protein</fullName>
    </submittedName>
</protein>
<dbReference type="Proteomes" id="UP000249524">
    <property type="component" value="Unassembled WGS sequence"/>
</dbReference>
<evidence type="ECO:0000313" key="1">
    <source>
        <dbReference type="EMBL" id="RAK63047.1"/>
    </source>
</evidence>
<organism evidence="1 2">
    <name type="scientific">Phenylobacterium kunshanense</name>
    <dbReference type="NCBI Taxonomy" id="1445034"/>
    <lineage>
        <taxon>Bacteria</taxon>
        <taxon>Pseudomonadati</taxon>
        <taxon>Pseudomonadota</taxon>
        <taxon>Alphaproteobacteria</taxon>
        <taxon>Caulobacterales</taxon>
        <taxon>Caulobacteraceae</taxon>
        <taxon>Phenylobacterium</taxon>
    </lineage>
</organism>